<dbReference type="EMBL" id="CAKXAJ010024711">
    <property type="protein sequence ID" value="CAH2229357.1"/>
    <property type="molecule type" value="Genomic_DNA"/>
</dbReference>
<protein>
    <submittedName>
        <fullName evidence="2">Jg17104 protein</fullName>
    </submittedName>
</protein>
<evidence type="ECO:0000256" key="1">
    <source>
        <dbReference type="SAM" id="MobiDB-lite"/>
    </source>
</evidence>
<reference evidence="2" key="1">
    <citation type="submission" date="2022-03" db="EMBL/GenBank/DDBJ databases">
        <authorList>
            <person name="Lindestad O."/>
        </authorList>
    </citation>
    <scope>NUCLEOTIDE SEQUENCE</scope>
</reference>
<dbReference type="Proteomes" id="UP000838756">
    <property type="component" value="Unassembled WGS sequence"/>
</dbReference>
<accession>A0A8S4R1W5</accession>
<gene>
    <name evidence="2" type="primary">jg17104</name>
    <name evidence="2" type="ORF">PAEG_LOCUS8837</name>
</gene>
<keyword evidence="3" id="KW-1185">Reference proteome</keyword>
<dbReference type="AlphaFoldDB" id="A0A8S4R1W5"/>
<evidence type="ECO:0000313" key="3">
    <source>
        <dbReference type="Proteomes" id="UP000838756"/>
    </source>
</evidence>
<sequence length="229" mass="26378">MCVDSATSAVRNDPARTINSTGHRGETMTASYVRTTNNIREKVRGLHTIINSDQQRARETTAKWGLHTINNKADEHRVARTATISFCTLYTNVEEHTELITTKFWCTLNYMAGCREETAAKIATSSDFHIMNYKERSRMCSERNDYGEFKFMFFARDYLVVIWYVIEKFICYLGNIQMDLGFIKTNCDNNGMDCAGFESCLNNTPKKILVTLSKFAQKSRVYFSDFIYA</sequence>
<feature type="region of interest" description="Disordered" evidence="1">
    <location>
        <begin position="1"/>
        <end position="23"/>
    </location>
</feature>
<evidence type="ECO:0000313" key="2">
    <source>
        <dbReference type="EMBL" id="CAH2229357.1"/>
    </source>
</evidence>
<organism evidence="2 3">
    <name type="scientific">Pararge aegeria aegeria</name>
    <dbReference type="NCBI Taxonomy" id="348720"/>
    <lineage>
        <taxon>Eukaryota</taxon>
        <taxon>Metazoa</taxon>
        <taxon>Ecdysozoa</taxon>
        <taxon>Arthropoda</taxon>
        <taxon>Hexapoda</taxon>
        <taxon>Insecta</taxon>
        <taxon>Pterygota</taxon>
        <taxon>Neoptera</taxon>
        <taxon>Endopterygota</taxon>
        <taxon>Lepidoptera</taxon>
        <taxon>Glossata</taxon>
        <taxon>Ditrysia</taxon>
        <taxon>Papilionoidea</taxon>
        <taxon>Nymphalidae</taxon>
        <taxon>Satyrinae</taxon>
        <taxon>Satyrini</taxon>
        <taxon>Parargina</taxon>
        <taxon>Pararge</taxon>
    </lineage>
</organism>
<feature type="compositionally biased region" description="Polar residues" evidence="1">
    <location>
        <begin position="1"/>
        <end position="10"/>
    </location>
</feature>
<comment type="caution">
    <text evidence="2">The sequence shown here is derived from an EMBL/GenBank/DDBJ whole genome shotgun (WGS) entry which is preliminary data.</text>
</comment>
<name>A0A8S4R1W5_9NEOP</name>
<proteinExistence type="predicted"/>